<reference evidence="17 18" key="2">
    <citation type="submission" date="2021-02" db="EMBL/GenBank/DDBJ databases">
        <title>Sulfurospirillum tamanensis sp. nov.</title>
        <authorList>
            <person name="Frolova A."/>
            <person name="Merkel A."/>
            <person name="Slobodkin A."/>
        </authorList>
    </citation>
    <scope>NUCLEOTIDE SEQUENCE [LARGE SCALE GENOMIC DNA]</scope>
    <source>
        <strain evidence="17 18">T05b</strain>
    </source>
</reference>
<dbReference type="Pfam" id="PF14824">
    <property type="entry name" value="Sirohm_synth_M"/>
    <property type="match status" value="1"/>
</dbReference>
<evidence type="ECO:0000256" key="5">
    <source>
        <dbReference type="ARBA" id="ARBA00022679"/>
    </source>
</evidence>
<keyword evidence="9" id="KW-0456">Lyase</keyword>
<dbReference type="Gene3D" id="3.40.1010.10">
    <property type="entry name" value="Cobalt-precorrin-4 Transmethylase, Domain 1"/>
    <property type="match status" value="1"/>
</dbReference>
<evidence type="ECO:0000256" key="4">
    <source>
        <dbReference type="ARBA" id="ARBA00022603"/>
    </source>
</evidence>
<gene>
    <name evidence="17" type="primary">cobA</name>
    <name evidence="17" type="ORF">JWV37_06300</name>
</gene>
<dbReference type="Pfam" id="PF00590">
    <property type="entry name" value="TP_methylase"/>
    <property type="match status" value="1"/>
</dbReference>
<evidence type="ECO:0000256" key="11">
    <source>
        <dbReference type="ARBA" id="ARBA00023268"/>
    </source>
</evidence>
<keyword evidence="11" id="KW-0511">Multifunctional enzyme</keyword>
<keyword evidence="4 14" id="KW-0489">Methyltransferase</keyword>
<name>A0ABS2WRV8_9BACT</name>
<dbReference type="NCBIfam" id="TIGR01469">
    <property type="entry name" value="cobA_cysG_Cterm"/>
    <property type="match status" value="1"/>
</dbReference>
<evidence type="ECO:0000313" key="18">
    <source>
        <dbReference type="Proteomes" id="UP000703590"/>
    </source>
</evidence>
<evidence type="ECO:0000256" key="1">
    <source>
        <dbReference type="ARBA" id="ARBA00005010"/>
    </source>
</evidence>
<evidence type="ECO:0000256" key="2">
    <source>
        <dbReference type="ARBA" id="ARBA00005879"/>
    </source>
</evidence>
<keyword evidence="18" id="KW-1185">Reference proteome</keyword>
<dbReference type="PANTHER" id="PTHR45790:SF3">
    <property type="entry name" value="S-ADENOSYL-L-METHIONINE-DEPENDENT UROPORPHYRINOGEN III METHYLTRANSFERASE, CHLOROPLASTIC"/>
    <property type="match status" value="1"/>
</dbReference>
<keyword evidence="5 14" id="KW-0808">Transferase</keyword>
<dbReference type="Gene3D" id="3.30.950.10">
    <property type="entry name" value="Methyltransferase, Cobalt-precorrin-4 Transmethylase, Domain 2"/>
    <property type="match status" value="1"/>
</dbReference>
<keyword evidence="3" id="KW-0169">Cobalamin biosynthesis</keyword>
<evidence type="ECO:0000256" key="13">
    <source>
        <dbReference type="ARBA" id="ARBA00047561"/>
    </source>
</evidence>
<dbReference type="InterPro" id="IPR036291">
    <property type="entry name" value="NAD(P)-bd_dom_sf"/>
</dbReference>
<dbReference type="GO" id="GO:0004851">
    <property type="term" value="F:uroporphyrin-III C-methyltransferase activity"/>
    <property type="evidence" value="ECO:0007669"/>
    <property type="project" value="UniProtKB-EC"/>
</dbReference>
<keyword evidence="10" id="KW-0627">Porphyrin biosynthesis</keyword>
<dbReference type="RefSeq" id="WP_205458936.1">
    <property type="nucleotide sequence ID" value="NZ_JAFHKK010000011.1"/>
</dbReference>
<evidence type="ECO:0000256" key="12">
    <source>
        <dbReference type="ARBA" id="ARBA00025705"/>
    </source>
</evidence>
<dbReference type="CDD" id="cd11642">
    <property type="entry name" value="SUMT"/>
    <property type="match status" value="1"/>
</dbReference>
<dbReference type="InterPro" id="IPR014777">
    <property type="entry name" value="4pyrrole_Mease_sub1"/>
</dbReference>
<feature type="domain" description="Siroheme synthase central" evidence="16">
    <location>
        <begin position="120"/>
        <end position="146"/>
    </location>
</feature>
<evidence type="ECO:0000313" key="17">
    <source>
        <dbReference type="EMBL" id="MBN2964384.1"/>
    </source>
</evidence>
<dbReference type="PANTHER" id="PTHR45790">
    <property type="entry name" value="SIROHEME SYNTHASE-RELATED"/>
    <property type="match status" value="1"/>
</dbReference>
<dbReference type="InterPro" id="IPR006367">
    <property type="entry name" value="Sirohaem_synthase_N"/>
</dbReference>
<dbReference type="NCBIfam" id="TIGR01470">
    <property type="entry name" value="cysG_Nterm"/>
    <property type="match status" value="1"/>
</dbReference>
<evidence type="ECO:0000259" key="15">
    <source>
        <dbReference type="Pfam" id="PF00590"/>
    </source>
</evidence>
<dbReference type="SUPFAM" id="SSF75615">
    <property type="entry name" value="Siroheme synthase middle domains-like"/>
    <property type="match status" value="1"/>
</dbReference>
<evidence type="ECO:0000256" key="7">
    <source>
        <dbReference type="ARBA" id="ARBA00023002"/>
    </source>
</evidence>
<dbReference type="Gene3D" id="3.30.160.110">
    <property type="entry name" value="Siroheme synthase, domain 2"/>
    <property type="match status" value="1"/>
</dbReference>
<dbReference type="GO" id="GO:0032259">
    <property type="term" value="P:methylation"/>
    <property type="evidence" value="ECO:0007669"/>
    <property type="project" value="UniProtKB-KW"/>
</dbReference>
<sequence length="447" mass="47720">MARTHHQSLACLSVALTPKKTLLIGAGKIAAQKARAMDKVGFAYEVMAQEICDAFFADKPVVVMPFDPLHVKGFEVVIDATGNPEVAKELVALKQAHGFLLNVVDVPPLCDFYFSALCVRGALQVAVSSTGASPSLAQEVRDKVERLLPRTLDPLLERLKHARSVENAPPQTLRAIAKSGVGKVFLIGCGPGSVDNLTVGALRAFGLLDVALIDALVSPEIEALLPLACKKVDVSKQKGFHTKTQEEINAMLVAYAKEGLCVGRLKGGDPFIFGRLHEEKAVLAEEGIAYEVINGVSSALAACNAAGVVPTLRRVSTGMTIVSAHLRESRFNDDWVEILNKPAHTVVVLMAQSFASQIKASLLRAGISPVLPALFVSNIDREGECVIAGCVEDLDKMSALAPRPAVLILGESVGDAYRMTDDPLRSFAHSRFAILGKPPRVLGQHSS</sequence>
<reference evidence="18" key="1">
    <citation type="submission" date="2021-02" db="EMBL/GenBank/DDBJ databases">
        <title>Sulfurospirillum tamanensis sp. nov.</title>
        <authorList>
            <person name="Merkel A.Y."/>
        </authorList>
    </citation>
    <scope>NUCLEOTIDE SEQUENCE [LARGE SCALE GENOMIC DNA]</scope>
    <source>
        <strain evidence="18">T05b</strain>
    </source>
</reference>
<keyword evidence="8" id="KW-0520">NAD</keyword>
<reference evidence="17 18" key="3">
    <citation type="submission" date="2021-02" db="EMBL/GenBank/DDBJ databases">
        <authorList>
            <person name="Merkel A.Y."/>
        </authorList>
    </citation>
    <scope>NUCLEOTIDE SEQUENCE [LARGE SCALE GENOMIC DNA]</scope>
    <source>
        <strain evidence="17 18">T05b</strain>
    </source>
</reference>
<evidence type="ECO:0000256" key="14">
    <source>
        <dbReference type="RuleBase" id="RU003960"/>
    </source>
</evidence>
<evidence type="ECO:0000256" key="3">
    <source>
        <dbReference type="ARBA" id="ARBA00022573"/>
    </source>
</evidence>
<comment type="similarity">
    <text evidence="2 14">Belongs to the precorrin methyltransferase family.</text>
</comment>
<evidence type="ECO:0000256" key="10">
    <source>
        <dbReference type="ARBA" id="ARBA00023244"/>
    </source>
</evidence>
<comment type="catalytic activity">
    <reaction evidence="13">
        <text>precorrin-2 + NAD(+) = sirohydrochlorin + NADH + 2 H(+)</text>
        <dbReference type="Rhea" id="RHEA:15613"/>
        <dbReference type="ChEBI" id="CHEBI:15378"/>
        <dbReference type="ChEBI" id="CHEBI:57540"/>
        <dbReference type="ChEBI" id="CHEBI:57945"/>
        <dbReference type="ChEBI" id="CHEBI:58351"/>
        <dbReference type="ChEBI" id="CHEBI:58827"/>
        <dbReference type="EC" id="1.3.1.76"/>
    </reaction>
</comment>
<dbReference type="PROSITE" id="PS00840">
    <property type="entry name" value="SUMT_2"/>
    <property type="match status" value="1"/>
</dbReference>
<protein>
    <submittedName>
        <fullName evidence="17">Uroporphyrinogen-III C-methyltransferase</fullName>
        <ecNumber evidence="17">2.1.1.107</ecNumber>
    </submittedName>
</protein>
<comment type="pathway">
    <text evidence="1">Porphyrin-containing compound metabolism; siroheme biosynthesis; sirohydrochlorin from precorrin-2: step 1/1.</text>
</comment>
<dbReference type="SUPFAM" id="SSF51735">
    <property type="entry name" value="NAD(P)-binding Rossmann-fold domains"/>
    <property type="match status" value="1"/>
</dbReference>
<proteinExistence type="inferred from homology"/>
<evidence type="ECO:0000259" key="16">
    <source>
        <dbReference type="Pfam" id="PF14824"/>
    </source>
</evidence>
<dbReference type="InterPro" id="IPR014776">
    <property type="entry name" value="4pyrrole_Mease_sub2"/>
</dbReference>
<dbReference type="InterPro" id="IPR028281">
    <property type="entry name" value="Sirohaem_synthase_central"/>
</dbReference>
<dbReference type="EC" id="2.1.1.107" evidence="17"/>
<dbReference type="InterPro" id="IPR003043">
    <property type="entry name" value="Uropor_MeTrfase_CS"/>
</dbReference>
<dbReference type="EMBL" id="JAFHKK010000011">
    <property type="protein sequence ID" value="MBN2964384.1"/>
    <property type="molecule type" value="Genomic_DNA"/>
</dbReference>
<organism evidence="17 18">
    <name type="scientific">Sulfurospirillum tamanense</name>
    <dbReference type="NCBI Taxonomy" id="2813362"/>
    <lineage>
        <taxon>Bacteria</taxon>
        <taxon>Pseudomonadati</taxon>
        <taxon>Campylobacterota</taxon>
        <taxon>Epsilonproteobacteria</taxon>
        <taxon>Campylobacterales</taxon>
        <taxon>Sulfurospirillaceae</taxon>
        <taxon>Sulfurospirillum</taxon>
    </lineage>
</organism>
<dbReference type="InterPro" id="IPR006366">
    <property type="entry name" value="CobA/CysG_C"/>
</dbReference>
<dbReference type="InterPro" id="IPR012409">
    <property type="entry name" value="Sirohaem_synth"/>
</dbReference>
<keyword evidence="7" id="KW-0560">Oxidoreductase</keyword>
<feature type="domain" description="Tetrapyrrole methylase" evidence="15">
    <location>
        <begin position="183"/>
        <end position="394"/>
    </location>
</feature>
<keyword evidence="6" id="KW-0949">S-adenosyl-L-methionine</keyword>
<dbReference type="Gene3D" id="3.40.50.720">
    <property type="entry name" value="NAD(P)-binding Rossmann-like Domain"/>
    <property type="match status" value="2"/>
</dbReference>
<dbReference type="Pfam" id="PF13241">
    <property type="entry name" value="NAD_binding_7"/>
    <property type="match status" value="1"/>
</dbReference>
<dbReference type="InterPro" id="IPR000878">
    <property type="entry name" value="4pyrrol_Mease"/>
</dbReference>
<evidence type="ECO:0000256" key="8">
    <source>
        <dbReference type="ARBA" id="ARBA00023027"/>
    </source>
</evidence>
<evidence type="ECO:0000256" key="6">
    <source>
        <dbReference type="ARBA" id="ARBA00022691"/>
    </source>
</evidence>
<evidence type="ECO:0000256" key="9">
    <source>
        <dbReference type="ARBA" id="ARBA00023239"/>
    </source>
</evidence>
<dbReference type="InterPro" id="IPR035996">
    <property type="entry name" value="4pyrrol_Methylase_sf"/>
</dbReference>
<dbReference type="Proteomes" id="UP000703590">
    <property type="component" value="Unassembled WGS sequence"/>
</dbReference>
<dbReference type="InterPro" id="IPR050161">
    <property type="entry name" value="Siro_Cobalamin_biosynth"/>
</dbReference>
<comment type="caution">
    <text evidence="17">The sequence shown here is derived from an EMBL/GenBank/DDBJ whole genome shotgun (WGS) entry which is preliminary data.</text>
</comment>
<accession>A0ABS2WRV8</accession>
<dbReference type="SUPFAM" id="SSF53790">
    <property type="entry name" value="Tetrapyrrole methylase"/>
    <property type="match status" value="1"/>
</dbReference>
<dbReference type="PIRSF" id="PIRSF036426">
    <property type="entry name" value="Sirohaem_synth"/>
    <property type="match status" value="1"/>
</dbReference>
<comment type="pathway">
    <text evidence="12">Porphyrin-containing compound metabolism; siroheme biosynthesis; precorrin-2 from uroporphyrinogen III: step 1/1.</text>
</comment>